<name>A0A9X3YS26_9GAMM</name>
<dbReference type="Proteomes" id="UP001139971">
    <property type="component" value="Unassembled WGS sequence"/>
</dbReference>
<evidence type="ECO:0000313" key="1">
    <source>
        <dbReference type="EMBL" id="MDC8016083.1"/>
    </source>
</evidence>
<dbReference type="InterPro" id="IPR011749">
    <property type="entry name" value="CHP02243"/>
</dbReference>
<sequence length="827" mass="88532">MSDTLTCRVESRRDAIAANQRWNGIDYLEVADDQRSLFVYFFGGRPDGIAPRNVRVEGGRRITGIVVTSVTPGPADDARGADCLRVALDRYGDFSTYTLRLVADEGEGPPPNIDPRYAQVDFSFKVDCPSDHDCAAPPACADAPRAAPDVDYLVKDYAGFRRLIFDRLATTMPDWRERHVPDLGVTLVELLAHAADQLSAYQDAVATEAYLDTARTRISVRRHARLVDYRLHEGCNARAWLTLGCDVDTELPADAYFVTAHDDIAAVANGATCRESDLAYIPPGVYEVFEQALAPAGPTPLVAAHGKIDFYTWGDAECCLRKGATRATLVDPSPAAEGGYGGEPPNRLKPGDVLIFEEVIGAETGNPADADPSHRQAVRLTRVEYARDALCDVAIVEIEWAAADALRFTLCVSARLAAPDCRRVDGISVARGNVILVDHGRWIRGEALGCVGSVAASLPCGCDGSVPESIARPAPFVPALREAPLVYAVAPPSDGPASGALEQDPRRALPRIAIDDGRFAWQPRADLLDSGGDERHVVVETDDDGRGVLRFGDGSAGRPATPGACFRADYRIGEARAGNVAREAIAYVVFRASAVGGAGLKPRNPLPALGGTAPETLAAAKLAAPRAFRSTLVRAITADDYAQLAQNDAAVQRANARLVWTGSWYEADVAIDPYGTEEASSALCERIARYLECFRRAGHDLHVRPARYVPLAVTLAICVEPGHLASHVAAAVRAVLVGRRGDGRRAFFHPDALTFGKDIQASDLVAAAHGVEGVQSVMVVELRRLGEPAANEAPSKVDLASWEIAQLDDDPNFPEHGVLALQIGGGR</sequence>
<dbReference type="AlphaFoldDB" id="A0A9X3YS26"/>
<evidence type="ECO:0000313" key="2">
    <source>
        <dbReference type="Proteomes" id="UP001139971"/>
    </source>
</evidence>
<protein>
    <submittedName>
        <fullName evidence="1">Baseplate assembly protein</fullName>
    </submittedName>
</protein>
<gene>
    <name evidence="1" type="ORF">OD750_026455</name>
</gene>
<accession>A0A9X3YS26</accession>
<dbReference type="NCBIfam" id="TIGR02243">
    <property type="entry name" value="putative baseplate assembly protein"/>
    <property type="match status" value="1"/>
</dbReference>
<reference evidence="1" key="1">
    <citation type="submission" date="2023-02" db="EMBL/GenBank/DDBJ databases">
        <title>Tahibacter soli sp. nov. isolated from soil.</title>
        <authorList>
            <person name="Baek J.H."/>
            <person name="Lee J.K."/>
            <person name="Choi D.G."/>
            <person name="Jeon C.O."/>
        </authorList>
    </citation>
    <scope>NUCLEOTIDE SEQUENCE</scope>
    <source>
        <strain evidence="1">BL</strain>
    </source>
</reference>
<proteinExistence type="predicted"/>
<dbReference type="RefSeq" id="WP_263542629.1">
    <property type="nucleotide sequence ID" value="NZ_JAOVZO020000023.1"/>
</dbReference>
<keyword evidence="2" id="KW-1185">Reference proteome</keyword>
<organism evidence="1 2">
    <name type="scientific">Tahibacter soli</name>
    <dbReference type="NCBI Taxonomy" id="2983605"/>
    <lineage>
        <taxon>Bacteria</taxon>
        <taxon>Pseudomonadati</taxon>
        <taxon>Pseudomonadota</taxon>
        <taxon>Gammaproteobacteria</taxon>
        <taxon>Lysobacterales</taxon>
        <taxon>Rhodanobacteraceae</taxon>
        <taxon>Tahibacter</taxon>
    </lineage>
</organism>
<dbReference type="EMBL" id="JAOVZO020000023">
    <property type="protein sequence ID" value="MDC8016083.1"/>
    <property type="molecule type" value="Genomic_DNA"/>
</dbReference>
<comment type="caution">
    <text evidence="1">The sequence shown here is derived from an EMBL/GenBank/DDBJ whole genome shotgun (WGS) entry which is preliminary data.</text>
</comment>